<accession>A0A9P6D775</accession>
<feature type="compositionally biased region" description="Low complexity" evidence="1">
    <location>
        <begin position="183"/>
        <end position="210"/>
    </location>
</feature>
<dbReference type="Proteomes" id="UP000807469">
    <property type="component" value="Unassembled WGS sequence"/>
</dbReference>
<organism evidence="2 3">
    <name type="scientific">Pholiota conissans</name>
    <dbReference type="NCBI Taxonomy" id="109636"/>
    <lineage>
        <taxon>Eukaryota</taxon>
        <taxon>Fungi</taxon>
        <taxon>Dikarya</taxon>
        <taxon>Basidiomycota</taxon>
        <taxon>Agaricomycotina</taxon>
        <taxon>Agaricomycetes</taxon>
        <taxon>Agaricomycetidae</taxon>
        <taxon>Agaricales</taxon>
        <taxon>Agaricineae</taxon>
        <taxon>Strophariaceae</taxon>
        <taxon>Pholiota</taxon>
    </lineage>
</organism>
<gene>
    <name evidence="2" type="ORF">BDN70DRAFT_639421</name>
</gene>
<keyword evidence="3" id="KW-1185">Reference proteome</keyword>
<protein>
    <submittedName>
        <fullName evidence="2">Uncharacterized protein</fullName>
    </submittedName>
</protein>
<proteinExistence type="predicted"/>
<reference evidence="2" key="1">
    <citation type="submission" date="2020-11" db="EMBL/GenBank/DDBJ databases">
        <authorList>
            <consortium name="DOE Joint Genome Institute"/>
            <person name="Ahrendt S."/>
            <person name="Riley R."/>
            <person name="Andreopoulos W."/>
            <person name="Labutti K."/>
            <person name="Pangilinan J."/>
            <person name="Ruiz-Duenas F.J."/>
            <person name="Barrasa J.M."/>
            <person name="Sanchez-Garcia M."/>
            <person name="Camarero S."/>
            <person name="Miyauchi S."/>
            <person name="Serrano A."/>
            <person name="Linde D."/>
            <person name="Babiker R."/>
            <person name="Drula E."/>
            <person name="Ayuso-Fernandez I."/>
            <person name="Pacheco R."/>
            <person name="Padilla G."/>
            <person name="Ferreira P."/>
            <person name="Barriuso J."/>
            <person name="Kellner H."/>
            <person name="Castanera R."/>
            <person name="Alfaro M."/>
            <person name="Ramirez L."/>
            <person name="Pisabarro A.G."/>
            <person name="Kuo A."/>
            <person name="Tritt A."/>
            <person name="Lipzen A."/>
            <person name="He G."/>
            <person name="Yan M."/>
            <person name="Ng V."/>
            <person name="Cullen D."/>
            <person name="Martin F."/>
            <person name="Rosso M.-N."/>
            <person name="Henrissat B."/>
            <person name="Hibbett D."/>
            <person name="Martinez A.T."/>
            <person name="Grigoriev I.V."/>
        </authorList>
    </citation>
    <scope>NUCLEOTIDE SEQUENCE</scope>
    <source>
        <strain evidence="2">CIRM-BRFM 674</strain>
    </source>
</reference>
<evidence type="ECO:0000313" key="3">
    <source>
        <dbReference type="Proteomes" id="UP000807469"/>
    </source>
</evidence>
<evidence type="ECO:0000313" key="2">
    <source>
        <dbReference type="EMBL" id="KAF9485408.1"/>
    </source>
</evidence>
<feature type="region of interest" description="Disordered" evidence="1">
    <location>
        <begin position="170"/>
        <end position="217"/>
    </location>
</feature>
<sequence length="350" mass="37984">MLSGDLNGNSCDSESSTMEMYSASSTRILEQCGDQTEVETNIPYSNHDSIQIATTDLGTSQEHDKIDLGVCVRSDALTSPCQTSVHKFNAVEMANNSSFHKSGLSSSEVSLNHITHQDSELLYRKIILGSNSPGAKGNDSTRMVVDAPRSQHAHLLESLDDFDVSIPSAPYSLKPSQSDIEQESSSGSREEGFAPFSSSSSKFPLSPEISQRTDLESCEQTSFPSTESFKSTAGLSDDILSRSSLKGLNTETKSDGCGNPENHVCIPVCASLELPRANSRIGSDASEEDISTINRSLTFKDKLKQSHEETAISFVSDHSNVPLPSPPAFIEYSQSDPYFEPAIIFREHNP</sequence>
<dbReference type="OrthoDB" id="10628461at2759"/>
<evidence type="ECO:0000256" key="1">
    <source>
        <dbReference type="SAM" id="MobiDB-lite"/>
    </source>
</evidence>
<comment type="caution">
    <text evidence="2">The sequence shown here is derived from an EMBL/GenBank/DDBJ whole genome shotgun (WGS) entry which is preliminary data.</text>
</comment>
<dbReference type="EMBL" id="MU155136">
    <property type="protein sequence ID" value="KAF9485408.1"/>
    <property type="molecule type" value="Genomic_DNA"/>
</dbReference>
<dbReference type="AlphaFoldDB" id="A0A9P6D775"/>
<name>A0A9P6D775_9AGAR</name>